<dbReference type="PROSITE" id="PS00107">
    <property type="entry name" value="PROTEIN_KINASE_ATP"/>
    <property type="match status" value="1"/>
</dbReference>
<dbReference type="GO" id="GO:0004672">
    <property type="term" value="F:protein kinase activity"/>
    <property type="evidence" value="ECO:0007669"/>
    <property type="project" value="InterPro"/>
</dbReference>
<keyword evidence="5 12" id="KW-0851">Voltage-gated channel</keyword>
<keyword evidence="9 13" id="KW-0472">Membrane</keyword>
<evidence type="ECO:0000256" key="1">
    <source>
        <dbReference type="ARBA" id="ARBA00004141"/>
    </source>
</evidence>
<reference evidence="16" key="1">
    <citation type="submission" date="2020-11" db="EMBL/GenBank/DDBJ databases">
        <authorList>
            <person name="Tran Van P."/>
        </authorList>
    </citation>
    <scope>NUCLEOTIDE SEQUENCE</scope>
</reference>
<dbReference type="AlphaFoldDB" id="A0A7R8VAW9"/>
<dbReference type="SUPFAM" id="SSF81324">
    <property type="entry name" value="Voltage-gated potassium channels"/>
    <property type="match status" value="1"/>
</dbReference>
<keyword evidence="6 12" id="KW-0630">Potassium</keyword>
<evidence type="ECO:0000259" key="14">
    <source>
        <dbReference type="PROSITE" id="PS50006"/>
    </source>
</evidence>
<dbReference type="SMART" id="SM00240">
    <property type="entry name" value="FHA"/>
    <property type="match status" value="1"/>
</dbReference>
<evidence type="ECO:0000259" key="15">
    <source>
        <dbReference type="PROSITE" id="PS50011"/>
    </source>
</evidence>
<dbReference type="Gene3D" id="1.10.287.70">
    <property type="match status" value="1"/>
</dbReference>
<evidence type="ECO:0000256" key="8">
    <source>
        <dbReference type="ARBA" id="ARBA00023065"/>
    </source>
</evidence>
<proteinExistence type="inferred from homology"/>
<dbReference type="InterPro" id="IPR016449">
    <property type="entry name" value="K_chnl_inward-rec_Kir"/>
</dbReference>
<dbReference type="SUPFAM" id="SSF56112">
    <property type="entry name" value="Protein kinase-like (PK-like)"/>
    <property type="match status" value="2"/>
</dbReference>
<evidence type="ECO:0000256" key="10">
    <source>
        <dbReference type="ARBA" id="ARBA00023303"/>
    </source>
</evidence>
<dbReference type="SUPFAM" id="SSF49879">
    <property type="entry name" value="SMAD/FHA domain"/>
    <property type="match status" value="1"/>
</dbReference>
<dbReference type="Gene3D" id="1.10.510.10">
    <property type="entry name" value="Transferase(Phosphotransferase) domain 1"/>
    <property type="match status" value="2"/>
</dbReference>
<evidence type="ECO:0000256" key="2">
    <source>
        <dbReference type="ARBA" id="ARBA00022448"/>
    </source>
</evidence>
<evidence type="ECO:0000256" key="3">
    <source>
        <dbReference type="ARBA" id="ARBA00022538"/>
    </source>
</evidence>
<protein>
    <submittedName>
        <fullName evidence="16">Uncharacterized protein</fullName>
    </submittedName>
</protein>
<keyword evidence="7 13" id="KW-1133">Transmembrane helix</keyword>
<dbReference type="PROSITE" id="PS50011">
    <property type="entry name" value="PROTEIN_KINASE_DOM"/>
    <property type="match status" value="1"/>
</dbReference>
<keyword evidence="11" id="KW-0547">Nucleotide-binding</keyword>
<dbReference type="InterPro" id="IPR013518">
    <property type="entry name" value="K_chnl_inward-rec_Kir_cyto"/>
</dbReference>
<dbReference type="InterPro" id="IPR011009">
    <property type="entry name" value="Kinase-like_dom_sf"/>
</dbReference>
<keyword evidence="8 12" id="KW-0406">Ion transport</keyword>
<name>A0A7R8VAW9_TIMDO</name>
<evidence type="ECO:0000256" key="13">
    <source>
        <dbReference type="SAM" id="Phobius"/>
    </source>
</evidence>
<dbReference type="EMBL" id="OA564445">
    <property type="protein sequence ID" value="CAD7194324.1"/>
    <property type="molecule type" value="Genomic_DNA"/>
</dbReference>
<keyword evidence="2 12" id="KW-0813">Transport</keyword>
<dbReference type="InterPro" id="IPR040445">
    <property type="entry name" value="Kir_TM"/>
</dbReference>
<dbReference type="Pfam" id="PF17655">
    <property type="entry name" value="IRK_C"/>
    <property type="match status" value="1"/>
</dbReference>
<evidence type="ECO:0000256" key="11">
    <source>
        <dbReference type="PROSITE-ProRule" id="PRU10141"/>
    </source>
</evidence>
<feature type="binding site" evidence="11">
    <location>
        <position position="185"/>
    </location>
    <ligand>
        <name>ATP</name>
        <dbReference type="ChEBI" id="CHEBI:30616"/>
    </ligand>
</feature>
<sequence length="972" mass="111909">MNLHLCGGRGENHLGIKPPPVPPTEIRTLISPSSAVELNTTSALANFATEARLMKDVYTVGRDGCDILVPYDHADVSRKHFTITKRENLVYLEDSSTFGTFINGARSCKGKKATLKHNDRISLVRPEHKGFVYMDKSQRDAMNFPKDIKGKYAISHVLGKGAFGLVHLVFERKTSRRFAMKAIKKMANTKYIETEVKILRELDHPCVVHMEVLQENDRMVYIVLELMEGGDLFGMLTPYNKLNESTSKLMFYQVVLAVQYLHQRAITHRDLKVVLAVQYLHQRDITHIYLKIPQGNQLMFYQVVLAVQYLHQRAITHRYLMFYQVVLAVQYLHHRDITHIYLMFYQVVLAVQYLHHRDITHRYLMFYQVVIAVQYLHQRAITHRNLKPQNILLASRKPETLYKVADFGVSKNEEDQSVLKTYIGTPHFMAPEILSQATLTYTKQVDVWALGVLLYLCLFSSFPFRDAGSVVKGDCLFPETKKSVLSTAIELITALLVKNPEKRLKVDEILDHTWLRDDEMKSKFIFLKDTLTRKGRYVEIEVTEPSMRKIKKSGYFNFVNKNDTAYRIRYLKDMVSTIIDMKWRWVLLILNVSFFLTWFLFAILWWLIAYVHGDLDPEHLPEFQEAIGWIPCVTNIHNFTSAFMFSMENQHTTGFGTRMPTEECLDAIILMCWQGIVGVTLQAAFVGLIFAKLIRPKQRTNTLLFSRNALICKRHGKLCLLIRVGDLRKSNIIESKIFMQIIHNQITPEGEFLSPIRREMTIETPEKGTRFFLLWPETIVHWIDCNSPLYEISSDDLTKAKFEVIVLLEGTMDSTDQRFQARTSYMPDEILWGHNFQSMMSFNEDKQRYDVDYSLFDATNVVDTPMYSSKELDTAKPGITTKISSVTDGSPVGNVSFPMRPSSAVFHIGQDTRETHLPPPLFLDIPIGLLSANLVLIEVLGHRTSSSSVTSPTTMLFFKSVHHNRPNSSPSL</sequence>
<accession>A0A7R8VAW9</accession>
<dbReference type="InterPro" id="IPR008984">
    <property type="entry name" value="SMAD_FHA_dom_sf"/>
</dbReference>
<dbReference type="PANTHER" id="PTHR11767">
    <property type="entry name" value="INWARD RECTIFIER POTASSIUM CHANNEL"/>
    <property type="match status" value="1"/>
</dbReference>
<keyword evidence="10 12" id="KW-0407">Ion channel</keyword>
<dbReference type="GO" id="GO:0034702">
    <property type="term" value="C:monoatomic ion channel complex"/>
    <property type="evidence" value="ECO:0007669"/>
    <property type="project" value="UniProtKB-KW"/>
</dbReference>
<comment type="similarity">
    <text evidence="12">Belongs to the inward rectifier-type potassium channel (TC 1.A.2.1) family.</text>
</comment>
<dbReference type="Pfam" id="PF00069">
    <property type="entry name" value="Pkinase"/>
    <property type="match status" value="2"/>
</dbReference>
<keyword evidence="4 12" id="KW-0812">Transmembrane</keyword>
<feature type="domain" description="FHA" evidence="14">
    <location>
        <begin position="58"/>
        <end position="107"/>
    </location>
</feature>
<evidence type="ECO:0000313" key="16">
    <source>
        <dbReference type="EMBL" id="CAD7194324.1"/>
    </source>
</evidence>
<dbReference type="Pfam" id="PF00498">
    <property type="entry name" value="FHA"/>
    <property type="match status" value="1"/>
</dbReference>
<dbReference type="PANTHER" id="PTHR11767:SF102">
    <property type="entry name" value="INWARDLY RECTIFYING POTASSIUM CHANNEL 1, ISOFORM F"/>
    <property type="match status" value="1"/>
</dbReference>
<feature type="transmembrane region" description="Helical" evidence="13">
    <location>
        <begin position="667"/>
        <end position="691"/>
    </location>
</feature>
<keyword evidence="3 12" id="KW-0633">Potassium transport</keyword>
<dbReference type="InterPro" id="IPR000253">
    <property type="entry name" value="FHA_dom"/>
</dbReference>
<dbReference type="InterPro" id="IPR000719">
    <property type="entry name" value="Prot_kinase_dom"/>
</dbReference>
<dbReference type="GO" id="GO:1990573">
    <property type="term" value="P:potassium ion import across plasma membrane"/>
    <property type="evidence" value="ECO:0007669"/>
    <property type="project" value="TreeGrafter"/>
</dbReference>
<evidence type="ECO:0000256" key="7">
    <source>
        <dbReference type="ARBA" id="ARBA00022989"/>
    </source>
</evidence>
<dbReference type="PROSITE" id="PS50006">
    <property type="entry name" value="FHA_DOMAIN"/>
    <property type="match status" value="1"/>
</dbReference>
<dbReference type="GO" id="GO:0034765">
    <property type="term" value="P:regulation of monoatomic ion transmembrane transport"/>
    <property type="evidence" value="ECO:0007669"/>
    <property type="project" value="TreeGrafter"/>
</dbReference>
<dbReference type="Pfam" id="PF01007">
    <property type="entry name" value="IRK"/>
    <property type="match status" value="1"/>
</dbReference>
<dbReference type="GO" id="GO:0005524">
    <property type="term" value="F:ATP binding"/>
    <property type="evidence" value="ECO:0007669"/>
    <property type="project" value="UniProtKB-UniRule"/>
</dbReference>
<evidence type="ECO:0000256" key="12">
    <source>
        <dbReference type="RuleBase" id="RU003822"/>
    </source>
</evidence>
<dbReference type="InterPro" id="IPR014756">
    <property type="entry name" value="Ig_E-set"/>
</dbReference>
<feature type="transmembrane region" description="Helical" evidence="13">
    <location>
        <begin position="585"/>
        <end position="608"/>
    </location>
</feature>
<evidence type="ECO:0000256" key="5">
    <source>
        <dbReference type="ARBA" id="ARBA00022882"/>
    </source>
</evidence>
<feature type="transmembrane region" description="Helical" evidence="13">
    <location>
        <begin position="447"/>
        <end position="464"/>
    </location>
</feature>
<dbReference type="FunFam" id="1.10.287.70:FF:000019">
    <property type="entry name" value="G protein-activated inward rectifier potassium channel 1"/>
    <property type="match status" value="1"/>
</dbReference>
<dbReference type="GO" id="GO:0005886">
    <property type="term" value="C:plasma membrane"/>
    <property type="evidence" value="ECO:0007669"/>
    <property type="project" value="TreeGrafter"/>
</dbReference>
<organism evidence="16">
    <name type="scientific">Timema douglasi</name>
    <name type="common">Walking stick</name>
    <dbReference type="NCBI Taxonomy" id="61478"/>
    <lineage>
        <taxon>Eukaryota</taxon>
        <taxon>Metazoa</taxon>
        <taxon>Ecdysozoa</taxon>
        <taxon>Arthropoda</taxon>
        <taxon>Hexapoda</taxon>
        <taxon>Insecta</taxon>
        <taxon>Pterygota</taxon>
        <taxon>Neoptera</taxon>
        <taxon>Polyneoptera</taxon>
        <taxon>Phasmatodea</taxon>
        <taxon>Timematodea</taxon>
        <taxon>Timematoidea</taxon>
        <taxon>Timematidae</taxon>
        <taxon>Timema</taxon>
    </lineage>
</organism>
<dbReference type="SUPFAM" id="SSF81296">
    <property type="entry name" value="E set domains"/>
    <property type="match status" value="1"/>
</dbReference>
<dbReference type="PRINTS" id="PR01320">
    <property type="entry name" value="KIRCHANNEL"/>
</dbReference>
<dbReference type="InterPro" id="IPR017441">
    <property type="entry name" value="Protein_kinase_ATP_BS"/>
</dbReference>
<dbReference type="GO" id="GO:0005242">
    <property type="term" value="F:inward rectifier potassium channel activity"/>
    <property type="evidence" value="ECO:0007669"/>
    <property type="project" value="InterPro"/>
</dbReference>
<evidence type="ECO:0000256" key="4">
    <source>
        <dbReference type="ARBA" id="ARBA00022692"/>
    </source>
</evidence>
<dbReference type="InterPro" id="IPR041647">
    <property type="entry name" value="IRK_C"/>
</dbReference>
<feature type="domain" description="Protein kinase" evidence="15">
    <location>
        <begin position="152"/>
        <end position="515"/>
    </location>
</feature>
<evidence type="ECO:0000256" key="9">
    <source>
        <dbReference type="ARBA" id="ARBA00023136"/>
    </source>
</evidence>
<keyword evidence="11" id="KW-0067">ATP-binding</keyword>
<dbReference type="Gene3D" id="2.60.200.20">
    <property type="match status" value="1"/>
</dbReference>
<dbReference type="Gene3D" id="2.60.40.1400">
    <property type="entry name" value="G protein-activated inward rectifier potassium channel 1"/>
    <property type="match status" value="1"/>
</dbReference>
<evidence type="ECO:0000256" key="6">
    <source>
        <dbReference type="ARBA" id="ARBA00022958"/>
    </source>
</evidence>
<gene>
    <name evidence="16" type="ORF">TDIB3V08_LOCUS751</name>
</gene>
<comment type="subcellular location">
    <subcellularLocation>
        <location evidence="1 12">Membrane</location>
        <topology evidence="1 12">Multi-pass membrane protein</topology>
    </subcellularLocation>
</comment>